<gene>
    <name evidence="2" type="ORF">PBRA_001346</name>
    <name evidence="3" type="ORF">PLBR_LOCUS4661</name>
</gene>
<sequence>METIRVSAVVRRLVGRRALSATATAASDAGDAAATPAPGDNEERRTKHGFTFFEVADKLEKGGKGMHLTRSLWARYPEPSYWTVTRVKFSKHGHHPKAWGLLTWRGRPEERPREVRCTHKRQWSVLEDPAQWTMREPVAPKTTAAGASANADEEGRGEEAA</sequence>
<feature type="region of interest" description="Disordered" evidence="1">
    <location>
        <begin position="21"/>
        <end position="46"/>
    </location>
</feature>
<evidence type="ECO:0000256" key="1">
    <source>
        <dbReference type="SAM" id="MobiDB-lite"/>
    </source>
</evidence>
<dbReference type="STRING" id="37360.A0A0G4IVV9"/>
<dbReference type="GO" id="GO:0005739">
    <property type="term" value="C:mitochondrion"/>
    <property type="evidence" value="ECO:0007669"/>
    <property type="project" value="InterPro"/>
</dbReference>
<dbReference type="EMBL" id="CDSF01000090">
    <property type="protein sequence ID" value="CEO99440.1"/>
    <property type="molecule type" value="Genomic_DNA"/>
</dbReference>
<dbReference type="Proteomes" id="UP000039324">
    <property type="component" value="Unassembled WGS sequence"/>
</dbReference>
<evidence type="ECO:0000313" key="4">
    <source>
        <dbReference type="Proteomes" id="UP000039324"/>
    </source>
</evidence>
<keyword evidence="4" id="KW-1185">Reference proteome</keyword>
<reference evidence="2 4" key="1">
    <citation type="submission" date="2015-02" db="EMBL/GenBank/DDBJ databases">
        <authorList>
            <person name="Chooi Y.-H."/>
        </authorList>
    </citation>
    <scope>NUCLEOTIDE SEQUENCE [LARGE SCALE GENOMIC DNA]</scope>
    <source>
        <strain evidence="2">E3</strain>
    </source>
</reference>
<evidence type="ECO:0000313" key="3">
    <source>
        <dbReference type="EMBL" id="SPQ97446.1"/>
    </source>
</evidence>
<keyword evidence="3" id="KW-0496">Mitochondrion</keyword>
<evidence type="ECO:0000313" key="5">
    <source>
        <dbReference type="Proteomes" id="UP000290189"/>
    </source>
</evidence>
<dbReference type="InterPro" id="IPR032053">
    <property type="entry name" value="Ribosomal_mS34"/>
</dbReference>
<geneLocation type="mitochondrion" evidence="3"/>
<feature type="compositionally biased region" description="Low complexity" evidence="1">
    <location>
        <begin position="21"/>
        <end position="39"/>
    </location>
</feature>
<name>A0A0G4IVV9_PLABS</name>
<proteinExistence type="predicted"/>
<dbReference type="AlphaFoldDB" id="A0A0G4IVV9"/>
<reference evidence="3 5" key="2">
    <citation type="submission" date="2018-03" db="EMBL/GenBank/DDBJ databases">
        <authorList>
            <person name="Fogelqvist J."/>
        </authorList>
    </citation>
    <scope>NUCLEOTIDE SEQUENCE [LARGE SCALE GENOMIC DNA]</scope>
</reference>
<accession>A0A0G4IVV9</accession>
<feature type="region of interest" description="Disordered" evidence="1">
    <location>
        <begin position="131"/>
        <end position="161"/>
    </location>
</feature>
<evidence type="ECO:0000313" key="2">
    <source>
        <dbReference type="EMBL" id="CEO99440.1"/>
    </source>
</evidence>
<dbReference type="Proteomes" id="UP000290189">
    <property type="component" value="Unassembled WGS sequence"/>
</dbReference>
<organism evidence="2 4">
    <name type="scientific">Plasmodiophora brassicae</name>
    <name type="common">Clubroot disease agent</name>
    <dbReference type="NCBI Taxonomy" id="37360"/>
    <lineage>
        <taxon>Eukaryota</taxon>
        <taxon>Sar</taxon>
        <taxon>Rhizaria</taxon>
        <taxon>Endomyxa</taxon>
        <taxon>Phytomyxea</taxon>
        <taxon>Plasmodiophorida</taxon>
        <taxon>Plasmodiophoridae</taxon>
        <taxon>Plasmodiophora</taxon>
    </lineage>
</organism>
<dbReference type="Pfam" id="PF16053">
    <property type="entry name" value="MRP-S34"/>
    <property type="match status" value="1"/>
</dbReference>
<dbReference type="PANTHER" id="PTHR28589:SF1">
    <property type="entry name" value="SMALL RIBOSOMAL SUBUNIT PROTEIN MS34"/>
    <property type="match status" value="1"/>
</dbReference>
<dbReference type="GO" id="GO:0003735">
    <property type="term" value="F:structural constituent of ribosome"/>
    <property type="evidence" value="ECO:0007669"/>
    <property type="project" value="InterPro"/>
</dbReference>
<dbReference type="EMBL" id="OVEO01000007">
    <property type="protein sequence ID" value="SPQ97446.1"/>
    <property type="molecule type" value="Genomic_DNA"/>
</dbReference>
<dbReference type="PANTHER" id="PTHR28589">
    <property type="entry name" value="28S RIBOSOMAL PROTEIN S34, MITOCHONDRIAL"/>
    <property type="match status" value="1"/>
</dbReference>
<dbReference type="OrthoDB" id="16434at2759"/>
<protein>
    <submittedName>
        <fullName evidence="2">Uncharacterized protein</fullName>
    </submittedName>
</protein>